<dbReference type="AlphaFoldDB" id="A0A653ZRI9"/>
<organism evidence="1 2">
    <name type="scientific">Sphingobacterium multivorum</name>
    <dbReference type="NCBI Taxonomy" id="28454"/>
    <lineage>
        <taxon>Bacteria</taxon>
        <taxon>Pseudomonadati</taxon>
        <taxon>Bacteroidota</taxon>
        <taxon>Sphingobacteriia</taxon>
        <taxon>Sphingobacteriales</taxon>
        <taxon>Sphingobacteriaceae</taxon>
        <taxon>Sphingobacterium</taxon>
    </lineage>
</organism>
<evidence type="ECO:0000313" key="1">
    <source>
        <dbReference type="EMBL" id="VXC57983.1"/>
    </source>
</evidence>
<dbReference type="Proteomes" id="UP000432350">
    <property type="component" value="Unassembled WGS sequence"/>
</dbReference>
<dbReference type="RefSeq" id="WP_159333389.1">
    <property type="nucleotide sequence ID" value="NZ_DAMBWX010000067.1"/>
</dbReference>
<proteinExistence type="predicted"/>
<name>A0A653ZRI9_SPHMU</name>
<gene>
    <name evidence="1" type="ORF">SPHINGO8BC_150013</name>
</gene>
<protein>
    <submittedName>
        <fullName evidence="1">Uncharacterized protein</fullName>
    </submittedName>
</protein>
<evidence type="ECO:0000313" key="2">
    <source>
        <dbReference type="Proteomes" id="UP000432350"/>
    </source>
</evidence>
<reference evidence="1 2" key="1">
    <citation type="submission" date="2019-10" db="EMBL/GenBank/DDBJ databases">
        <authorList>
            <person name="Karimi E."/>
        </authorList>
    </citation>
    <scope>NUCLEOTIDE SEQUENCE [LARGE SCALE GENOMIC DNA]</scope>
    <source>
        <strain evidence="1">Sphingobacterium sp. 8BC</strain>
    </source>
</reference>
<dbReference type="EMBL" id="CABWMV010000007">
    <property type="protein sequence ID" value="VXC57983.1"/>
    <property type="molecule type" value="Genomic_DNA"/>
</dbReference>
<accession>A0A653ZRI9</accession>
<sequence>MTREKLEQHIRFLRNEILDKVSSQYHYSMNGKNKSIRGDAERKLYDGCREAERYLQRNHDLFDFMVAHEGCDPAYLEYPEWNHIEKDTREYIRALEELLSNTTE</sequence>